<evidence type="ECO:0000256" key="2">
    <source>
        <dbReference type="ARBA" id="ARBA00022801"/>
    </source>
</evidence>
<dbReference type="Proteomes" id="UP001148125">
    <property type="component" value="Unassembled WGS sequence"/>
</dbReference>
<accession>A0ABT5VG93</accession>
<dbReference type="InterPro" id="IPR036582">
    <property type="entry name" value="Mao_N_sf"/>
</dbReference>
<sequence>MQTETVLYSKRVKKVHLQIFCMILLAIIINTSFSTHTYAQESRLPEAPIFIDNLPVKTKYIMRDGQLMVPSLFLKHTGVRIDWNEQYRSVVFTNGDIRFALPVGENYSDDFVRATGQWKRQPLSTRTIEFDGDIFVPLLDVTRKFGMRATYNPQLERTFITTNIRSAPNFIYRGDPARKLVALTFDDGPDGYYTPKILDILKSKQVPATFFVMGKQVEAYPDVMRRIVNEGHGIANHTWSHPVMPRQMTGRVIEEIRKTQNIMEKTVGRKPDLFRPPFGAITKSDALVLHEMGFRTIMWSVDTLDWSGLSGDEILRIVQRDISPGGIILQHNFQTDARLLDGTVEALPMIIDDLRAKGYRFVTVQTLLSQ</sequence>
<keyword evidence="1" id="KW-0479">Metal-binding</keyword>
<evidence type="ECO:0000313" key="6">
    <source>
        <dbReference type="Proteomes" id="UP001148125"/>
    </source>
</evidence>
<protein>
    <submittedName>
        <fullName evidence="5">Polysaccharide deacetylase family protein</fullName>
    </submittedName>
</protein>
<dbReference type="SUPFAM" id="SSF88713">
    <property type="entry name" value="Glycoside hydrolase/deacetylase"/>
    <property type="match status" value="1"/>
</dbReference>
<dbReference type="InterPro" id="IPR012854">
    <property type="entry name" value="Cu_amine_oxidase-like_N"/>
</dbReference>
<feature type="transmembrane region" description="Helical" evidence="3">
    <location>
        <begin position="15"/>
        <end position="33"/>
    </location>
</feature>
<keyword evidence="3" id="KW-0472">Membrane</keyword>
<evidence type="ECO:0000256" key="1">
    <source>
        <dbReference type="ARBA" id="ARBA00022723"/>
    </source>
</evidence>
<keyword evidence="3" id="KW-1133">Transmembrane helix</keyword>
<proteinExistence type="predicted"/>
<dbReference type="PANTHER" id="PTHR10587:SF133">
    <property type="entry name" value="CHITIN DEACETYLASE 1-RELATED"/>
    <property type="match status" value="1"/>
</dbReference>
<dbReference type="EMBL" id="JAOTPO010000009">
    <property type="protein sequence ID" value="MDE5414476.1"/>
    <property type="molecule type" value="Genomic_DNA"/>
</dbReference>
<dbReference type="Gene3D" id="3.20.20.370">
    <property type="entry name" value="Glycoside hydrolase/deacetylase"/>
    <property type="match status" value="1"/>
</dbReference>
<keyword evidence="3" id="KW-0812">Transmembrane</keyword>
<organism evidence="5 6">
    <name type="scientific">Alkalihalobacterium chitinilyticum</name>
    <dbReference type="NCBI Taxonomy" id="2980103"/>
    <lineage>
        <taxon>Bacteria</taxon>
        <taxon>Bacillati</taxon>
        <taxon>Bacillota</taxon>
        <taxon>Bacilli</taxon>
        <taxon>Bacillales</taxon>
        <taxon>Bacillaceae</taxon>
        <taxon>Alkalihalobacterium</taxon>
    </lineage>
</organism>
<evidence type="ECO:0000259" key="4">
    <source>
        <dbReference type="PROSITE" id="PS51677"/>
    </source>
</evidence>
<dbReference type="Pfam" id="PF07833">
    <property type="entry name" value="Cu_amine_oxidN1"/>
    <property type="match status" value="1"/>
</dbReference>
<dbReference type="SUPFAM" id="SSF55383">
    <property type="entry name" value="Copper amine oxidase, domain N"/>
    <property type="match status" value="1"/>
</dbReference>
<comment type="caution">
    <text evidence="5">The sequence shown here is derived from an EMBL/GenBank/DDBJ whole genome shotgun (WGS) entry which is preliminary data.</text>
</comment>
<evidence type="ECO:0000313" key="5">
    <source>
        <dbReference type="EMBL" id="MDE5414476.1"/>
    </source>
</evidence>
<feature type="domain" description="NodB homology" evidence="4">
    <location>
        <begin position="179"/>
        <end position="362"/>
    </location>
</feature>
<dbReference type="PANTHER" id="PTHR10587">
    <property type="entry name" value="GLYCOSYL TRANSFERASE-RELATED"/>
    <property type="match status" value="1"/>
</dbReference>
<dbReference type="CDD" id="cd10917">
    <property type="entry name" value="CE4_NodB_like_6s_7s"/>
    <property type="match status" value="1"/>
</dbReference>
<dbReference type="InterPro" id="IPR002509">
    <property type="entry name" value="NODB_dom"/>
</dbReference>
<evidence type="ECO:0000256" key="3">
    <source>
        <dbReference type="SAM" id="Phobius"/>
    </source>
</evidence>
<gene>
    <name evidence="5" type="ORF">N7Z68_13940</name>
</gene>
<dbReference type="PROSITE" id="PS51677">
    <property type="entry name" value="NODB"/>
    <property type="match status" value="1"/>
</dbReference>
<dbReference type="InterPro" id="IPR050248">
    <property type="entry name" value="Polysacc_deacetylase_ArnD"/>
</dbReference>
<reference evidence="5" key="1">
    <citation type="submission" date="2024-05" db="EMBL/GenBank/DDBJ databases">
        <title>Alkalihalobacillus sp. strain MEB203 novel alkaliphilic bacterium from Lonar Lake, India.</title>
        <authorList>
            <person name="Joshi A."/>
            <person name="Thite S."/>
            <person name="Mengade P."/>
        </authorList>
    </citation>
    <scope>NUCLEOTIDE SEQUENCE</scope>
    <source>
        <strain evidence="5">MEB 203</strain>
    </source>
</reference>
<dbReference type="RefSeq" id="WP_275119088.1">
    <property type="nucleotide sequence ID" value="NZ_JAOTPO010000009.1"/>
</dbReference>
<keyword evidence="2" id="KW-0378">Hydrolase</keyword>
<dbReference type="InterPro" id="IPR011330">
    <property type="entry name" value="Glyco_hydro/deAcase_b/a-brl"/>
</dbReference>
<keyword evidence="6" id="KW-1185">Reference proteome</keyword>
<name>A0ABT5VG93_9BACI</name>
<dbReference type="Pfam" id="PF01522">
    <property type="entry name" value="Polysacc_deac_1"/>
    <property type="match status" value="1"/>
</dbReference>